<name>A0A8C1PL65_CYPCA</name>
<dbReference type="PANTHER" id="PTHR15715:SF49">
    <property type="entry name" value="CENTROSOMAL PROTEIN OF 170 KDA ISOFORM X1"/>
    <property type="match status" value="1"/>
</dbReference>
<evidence type="ECO:0000313" key="4">
    <source>
        <dbReference type="Ensembl" id="ENSCCRP00010106635.1"/>
    </source>
</evidence>
<dbReference type="PANTHER" id="PTHR15715">
    <property type="entry name" value="CENTROSOMAL PROTEIN OF 170 KDA"/>
    <property type="match status" value="1"/>
</dbReference>
<feature type="compositionally biased region" description="Basic and acidic residues" evidence="2">
    <location>
        <begin position="587"/>
        <end position="608"/>
    </location>
</feature>
<feature type="compositionally biased region" description="Basic and acidic residues" evidence="2">
    <location>
        <begin position="92"/>
        <end position="106"/>
    </location>
</feature>
<feature type="compositionally biased region" description="Polar residues" evidence="2">
    <location>
        <begin position="353"/>
        <end position="363"/>
    </location>
</feature>
<dbReference type="InterPro" id="IPR051176">
    <property type="entry name" value="Cent_Immune-Sig_Mod"/>
</dbReference>
<feature type="region of interest" description="Disordered" evidence="2">
    <location>
        <begin position="303"/>
        <end position="391"/>
    </location>
</feature>
<feature type="compositionally biased region" description="Basic and acidic residues" evidence="2">
    <location>
        <begin position="33"/>
        <end position="64"/>
    </location>
</feature>
<feature type="compositionally biased region" description="Basic and acidic residues" evidence="2">
    <location>
        <begin position="482"/>
        <end position="495"/>
    </location>
</feature>
<feature type="compositionally biased region" description="Basic and acidic residues" evidence="2">
    <location>
        <begin position="526"/>
        <end position="540"/>
    </location>
</feature>
<feature type="compositionally biased region" description="Polar residues" evidence="2">
    <location>
        <begin position="115"/>
        <end position="135"/>
    </location>
</feature>
<feature type="region of interest" description="Disordered" evidence="2">
    <location>
        <begin position="245"/>
        <end position="288"/>
    </location>
</feature>
<feature type="compositionally biased region" description="Basic and acidic residues" evidence="2">
    <location>
        <begin position="193"/>
        <end position="206"/>
    </location>
</feature>
<dbReference type="Pfam" id="PF15308">
    <property type="entry name" value="CEP170_C"/>
    <property type="match status" value="1"/>
</dbReference>
<feature type="region of interest" description="Disordered" evidence="2">
    <location>
        <begin position="925"/>
        <end position="944"/>
    </location>
</feature>
<dbReference type="Ensembl" id="ENSCCRT00010118573.1">
    <property type="protein sequence ID" value="ENSCCRP00010106635.1"/>
    <property type="gene ID" value="ENSCCRG00010047026.1"/>
</dbReference>
<feature type="compositionally biased region" description="Polar residues" evidence="2">
    <location>
        <begin position="515"/>
        <end position="525"/>
    </location>
</feature>
<protein>
    <submittedName>
        <fullName evidence="4">Centrosomal protein 170Ab</fullName>
    </submittedName>
</protein>
<keyword evidence="5" id="KW-1185">Reference proteome</keyword>
<evidence type="ECO:0000259" key="3">
    <source>
        <dbReference type="Pfam" id="PF15308"/>
    </source>
</evidence>
<reference evidence="4" key="2">
    <citation type="submission" date="2025-09" db="UniProtKB">
        <authorList>
            <consortium name="Ensembl"/>
        </authorList>
    </citation>
    <scope>IDENTIFICATION</scope>
</reference>
<dbReference type="Proteomes" id="UP000694427">
    <property type="component" value="Unplaced"/>
</dbReference>
<feature type="region of interest" description="Disordered" evidence="2">
    <location>
        <begin position="1"/>
        <end position="216"/>
    </location>
</feature>
<sequence length="1260" mass="135821">MRGELHVPEEALKHEKFTSQLQLTKKPSPSGETTKRPEVKGAEGGKDAEARPSEPPPKPEEKVSGDIAVLHRGTPLYGQPSWWGDGDADDENSGKHDAKASEEKQASCEAGLKDTATNPQVGPGSTTQNLGTQEPSYFEIPCKETPPVGGDTGESLPTSIEAHASASTIPASEGGAHGHASFTIEFDMVSSGKGKERNSKGSQDHRQRPKRGAGEELSALQAAMVAAEVKVADWLAQNELPLACSESVAEDDGDSVKSDVPVQLKSLRGSKHEDGTQSDSENALGEQLSSRRAFLQELYRGRQGVQRTEGPFCGREDLFQHKPSSEAKKMAPVGGEVGKRAHRSSPQKDNMPREQSTGSQETPNRGHVDDQSDRGTYTIELENGNAEEEEARRMIDKVFGVEDNQALTKLRFPKHQRDRGTICPRSGAMDTRQAGYVGAEVLPDDLVVVDGPRWVSQWTSLAASHIRTDPEGSGAEPTMLSSDEKADISASELKRRTLPQLPSEDSAMDPLAPEGTQSQSRQKVPSSEKQDLELQEKVDQLNRISKTRQRVSGMTSASTDVDRSKVNKPTPPRIQSKVSQQGAQARQVEKKQDDERRKKVDEDREKTGKPLLRQESFTVERPSANVPLELIPCIDGPNASNQPREMGVINEGIDAATMLKDSEAVAAFLETTLSDLADPPSYSLEGSLSPESDIDTTSTVSQAGGERGRKTTQRKRSAGGPGRETTNKNTSASERKGKAQPSSSRAWTSLDLTDDDLSSSLTHDASVKRPQGRGQNTSSKAEPTSGKTRGAKTTVAPAPTSSKPTTLPRPRPTRASLLRRARMGEASDTDIADVDHMSVASEVSTASSASRPSAGRRTLSRIEALAQPRRPRVGSPSARSDSEATSGKIRGFVPRPAPESTLRLGLRSIAASSSVAVPRARANSVSKLPDKCPGTPYVQSTPAAGGRWRRVPIEYASTSEDEYGANRHPTQPRPMATRVTQLGGSAPATPSPGGISMLRHQSSREQDDYMRDWTAHSEEIARISQDLAKDLAMLAREIHDVAGEIDSVSPSSAPAASVEDRVFEDVLGSAPEITGRGVELRSRGAISSKDSRAIRRRTWSREEGVLDSLLLASVSQLSAKIKQAVEKTANKIRILFKAKDRKWEEIESKLQAENEVPLLKTSNQEISSILQNLKRVERQLLVIDIMVDPDGTLDALSSLGLTSPLMAENRVSPGSQGAAGNQAVDVSTSTAALPSAYSEVAERDLGLQERSKEQNTADQS</sequence>
<feature type="domain" description="CEP170 C-terminal" evidence="3">
    <location>
        <begin position="725"/>
        <end position="1198"/>
    </location>
</feature>
<feature type="region of interest" description="Disordered" evidence="2">
    <location>
        <begin position="673"/>
        <end position="896"/>
    </location>
</feature>
<feature type="compositionally biased region" description="Low complexity" evidence="2">
    <location>
        <begin position="799"/>
        <end position="818"/>
    </location>
</feature>
<feature type="compositionally biased region" description="Polar residues" evidence="2">
    <location>
        <begin position="550"/>
        <end position="559"/>
    </location>
</feature>
<feature type="compositionally biased region" description="Polar residues" evidence="2">
    <location>
        <begin position="18"/>
        <end position="32"/>
    </location>
</feature>
<dbReference type="InterPro" id="IPR029300">
    <property type="entry name" value="CEP170_C"/>
</dbReference>
<feature type="region of interest" description="Disordered" evidence="2">
    <location>
        <begin position="1241"/>
        <end position="1260"/>
    </location>
</feature>
<feature type="compositionally biased region" description="Basic and acidic residues" evidence="2">
    <location>
        <begin position="364"/>
        <end position="373"/>
    </location>
</feature>
<feature type="region of interest" description="Disordered" evidence="2">
    <location>
        <begin position="466"/>
        <end position="612"/>
    </location>
</feature>
<feature type="compositionally biased region" description="Basic and acidic residues" evidence="2">
    <location>
        <begin position="314"/>
        <end position="329"/>
    </location>
</feature>
<feature type="compositionally biased region" description="Basic and acidic residues" evidence="2">
    <location>
        <begin position="1"/>
        <end position="17"/>
    </location>
</feature>
<dbReference type="GO" id="GO:0005814">
    <property type="term" value="C:centriole"/>
    <property type="evidence" value="ECO:0007669"/>
    <property type="project" value="TreeGrafter"/>
</dbReference>
<evidence type="ECO:0000313" key="5">
    <source>
        <dbReference type="Proteomes" id="UP000694427"/>
    </source>
</evidence>
<dbReference type="AlphaFoldDB" id="A0A8C1PL65"/>
<proteinExistence type="inferred from homology"/>
<feature type="compositionally biased region" description="Polar residues" evidence="2">
    <location>
        <begin position="684"/>
        <end position="702"/>
    </location>
</feature>
<reference evidence="4" key="1">
    <citation type="submission" date="2025-08" db="UniProtKB">
        <authorList>
            <consortium name="Ensembl"/>
        </authorList>
    </citation>
    <scope>IDENTIFICATION</scope>
</reference>
<evidence type="ECO:0000256" key="2">
    <source>
        <dbReference type="SAM" id="MobiDB-lite"/>
    </source>
</evidence>
<evidence type="ECO:0000256" key="1">
    <source>
        <dbReference type="ARBA" id="ARBA00010436"/>
    </source>
</evidence>
<organism evidence="4 5">
    <name type="scientific">Cyprinus carpio</name>
    <name type="common">Common carp</name>
    <dbReference type="NCBI Taxonomy" id="7962"/>
    <lineage>
        <taxon>Eukaryota</taxon>
        <taxon>Metazoa</taxon>
        <taxon>Chordata</taxon>
        <taxon>Craniata</taxon>
        <taxon>Vertebrata</taxon>
        <taxon>Euteleostomi</taxon>
        <taxon>Actinopterygii</taxon>
        <taxon>Neopterygii</taxon>
        <taxon>Teleostei</taxon>
        <taxon>Ostariophysi</taxon>
        <taxon>Cypriniformes</taxon>
        <taxon>Cyprinidae</taxon>
        <taxon>Cyprininae</taxon>
        <taxon>Cyprinus</taxon>
    </lineage>
</organism>
<feature type="compositionally biased region" description="Low complexity" evidence="2">
    <location>
        <begin position="838"/>
        <end position="853"/>
    </location>
</feature>
<comment type="similarity">
    <text evidence="1">Belongs to the CEP170 family.</text>
</comment>
<accession>A0A8C1PL65</accession>
<feature type="compositionally biased region" description="Polar residues" evidence="2">
    <location>
        <begin position="773"/>
        <end position="787"/>
    </location>
</feature>